<comment type="similarity">
    <text evidence="2">Belongs to the DAMOX/DASOX family.</text>
</comment>
<evidence type="ECO:0000313" key="7">
    <source>
        <dbReference type="EMBL" id="KAF6003031.1"/>
    </source>
</evidence>
<dbReference type="PANTHER" id="PTHR11530">
    <property type="entry name" value="D-AMINO ACID OXIDASE"/>
    <property type="match status" value="1"/>
</dbReference>
<dbReference type="Gene3D" id="3.40.50.720">
    <property type="entry name" value="NAD(P)-binding Rossmann-like Domain"/>
    <property type="match status" value="1"/>
</dbReference>
<protein>
    <recommendedName>
        <fullName evidence="6">FAD dependent oxidoreductase domain-containing protein</fullName>
    </recommendedName>
</protein>
<evidence type="ECO:0000256" key="2">
    <source>
        <dbReference type="ARBA" id="ARBA00006730"/>
    </source>
</evidence>
<dbReference type="OrthoDB" id="409956at2759"/>
<comment type="caution">
    <text evidence="7">The sequence shown here is derived from an EMBL/GenBank/DDBJ whole genome shotgun (WGS) entry which is preliminary data.</text>
</comment>
<evidence type="ECO:0000259" key="6">
    <source>
        <dbReference type="Pfam" id="PF01266"/>
    </source>
</evidence>
<proteinExistence type="inferred from homology"/>
<dbReference type="GO" id="GO:0005737">
    <property type="term" value="C:cytoplasm"/>
    <property type="evidence" value="ECO:0007669"/>
    <property type="project" value="TreeGrafter"/>
</dbReference>
<keyword evidence="4" id="KW-0274">FAD</keyword>
<dbReference type="InterPro" id="IPR006076">
    <property type="entry name" value="FAD-dep_OxRdtase"/>
</dbReference>
<dbReference type="PANTHER" id="PTHR11530:SF11">
    <property type="entry name" value="D-ASPARTATE OXIDASE"/>
    <property type="match status" value="1"/>
</dbReference>
<evidence type="ECO:0000256" key="1">
    <source>
        <dbReference type="ARBA" id="ARBA00001974"/>
    </source>
</evidence>
<dbReference type="SUPFAM" id="SSF51971">
    <property type="entry name" value="Nucleotide-binding domain"/>
    <property type="match status" value="1"/>
</dbReference>
<sequence length="204" mass="22635">MPQYLRWLIAEFQRLGGVFQLRRSVDNAPTWPLATLSEAFEDPESTSMATVVVNATGLGAQALCHDGQLRPALGVLVRVRYPMPFVLQVSGGRLDDPQYPTYLIPRNESICTCGGTVLFDLDATERERYLGMSASASTLPVASLPSVAQDILNRCRQLYPPWQESEADLVVVEALERSPARTARRRPTRVRDLVGGGSSDWFWP</sequence>
<keyword evidence="3" id="KW-0285">Flavoprotein</keyword>
<dbReference type="Proteomes" id="UP000530660">
    <property type="component" value="Unassembled WGS sequence"/>
</dbReference>
<dbReference type="Pfam" id="PF01266">
    <property type="entry name" value="DAO"/>
    <property type="match status" value="1"/>
</dbReference>
<dbReference type="GO" id="GO:0003884">
    <property type="term" value="F:D-amino-acid oxidase activity"/>
    <property type="evidence" value="ECO:0007669"/>
    <property type="project" value="InterPro"/>
</dbReference>
<comment type="cofactor">
    <cofactor evidence="1">
        <name>FAD</name>
        <dbReference type="ChEBI" id="CHEBI:57692"/>
    </cofactor>
</comment>
<evidence type="ECO:0000256" key="5">
    <source>
        <dbReference type="ARBA" id="ARBA00023002"/>
    </source>
</evidence>
<accession>A0A7J7IL47</accession>
<keyword evidence="5" id="KW-0560">Oxidoreductase</keyword>
<evidence type="ECO:0000256" key="3">
    <source>
        <dbReference type="ARBA" id="ARBA00022630"/>
    </source>
</evidence>
<reference evidence="7 8" key="1">
    <citation type="journal article" date="2020" name="J. Phycol.">
        <title>Comparative genome analysis reveals Cyanidiococcus gen. nov., a new extremophilic red algal genus sister to Cyanidioschyzon (Cyanidioschyzonaceae, Rhodophyta).</title>
        <authorList>
            <person name="Liu S.-L."/>
            <person name="Chiang Y.-R."/>
            <person name="Yoon H.S."/>
            <person name="Fu H.-Y."/>
        </authorList>
    </citation>
    <scope>NUCLEOTIDE SEQUENCE [LARGE SCALE GENOMIC DNA]</scope>
    <source>
        <strain evidence="7 8">THAL066</strain>
    </source>
</reference>
<name>A0A7J7IL47_9RHOD</name>
<gene>
    <name evidence="7" type="ORF">F1559_002902</name>
</gene>
<dbReference type="AlphaFoldDB" id="A0A7J7IL47"/>
<dbReference type="Gene3D" id="3.30.9.10">
    <property type="entry name" value="D-Amino Acid Oxidase, subunit A, domain 2"/>
    <property type="match status" value="1"/>
</dbReference>
<dbReference type="EMBL" id="VWRR01000008">
    <property type="protein sequence ID" value="KAF6003031.1"/>
    <property type="molecule type" value="Genomic_DNA"/>
</dbReference>
<evidence type="ECO:0000313" key="8">
    <source>
        <dbReference type="Proteomes" id="UP000530660"/>
    </source>
</evidence>
<evidence type="ECO:0000256" key="4">
    <source>
        <dbReference type="ARBA" id="ARBA00022827"/>
    </source>
</evidence>
<organism evidence="7 8">
    <name type="scientific">Cyanidiococcus yangmingshanensis</name>
    <dbReference type="NCBI Taxonomy" id="2690220"/>
    <lineage>
        <taxon>Eukaryota</taxon>
        <taxon>Rhodophyta</taxon>
        <taxon>Bangiophyceae</taxon>
        <taxon>Cyanidiales</taxon>
        <taxon>Cyanidiaceae</taxon>
        <taxon>Cyanidiococcus</taxon>
    </lineage>
</organism>
<dbReference type="InterPro" id="IPR023209">
    <property type="entry name" value="DAO"/>
</dbReference>
<keyword evidence="8" id="KW-1185">Reference proteome</keyword>
<dbReference type="GO" id="GO:0071949">
    <property type="term" value="F:FAD binding"/>
    <property type="evidence" value="ECO:0007669"/>
    <property type="project" value="InterPro"/>
</dbReference>
<dbReference type="GO" id="GO:0019478">
    <property type="term" value="P:D-amino acid catabolic process"/>
    <property type="evidence" value="ECO:0007669"/>
    <property type="project" value="TreeGrafter"/>
</dbReference>
<feature type="domain" description="FAD dependent oxidoreductase" evidence="6">
    <location>
        <begin position="3"/>
        <end position="161"/>
    </location>
</feature>